<evidence type="ECO:0008006" key="4">
    <source>
        <dbReference type="Google" id="ProtNLM"/>
    </source>
</evidence>
<protein>
    <recommendedName>
        <fullName evidence="4">HlyD family secretion protein</fullName>
    </recommendedName>
</protein>
<dbReference type="Gene3D" id="2.40.30.170">
    <property type="match status" value="1"/>
</dbReference>
<proteinExistence type="predicted"/>
<dbReference type="PANTHER" id="PTHR30386:SF28">
    <property type="entry name" value="EXPORTED PROTEIN"/>
    <property type="match status" value="1"/>
</dbReference>
<evidence type="ECO:0000313" key="3">
    <source>
        <dbReference type="Proteomes" id="UP001595878"/>
    </source>
</evidence>
<dbReference type="RefSeq" id="WP_380032833.1">
    <property type="nucleotide sequence ID" value="NZ_JBHSHB010000008.1"/>
</dbReference>
<dbReference type="Proteomes" id="UP001595878">
    <property type="component" value="Unassembled WGS sequence"/>
</dbReference>
<keyword evidence="1" id="KW-0812">Transmembrane</keyword>
<evidence type="ECO:0000256" key="1">
    <source>
        <dbReference type="SAM" id="Phobius"/>
    </source>
</evidence>
<accession>A0ABV9L8N2</accession>
<dbReference type="InterPro" id="IPR050739">
    <property type="entry name" value="MFP"/>
</dbReference>
<keyword evidence="3" id="KW-1185">Reference proteome</keyword>
<gene>
    <name evidence="2" type="ORF">ACFO5T_05995</name>
</gene>
<evidence type="ECO:0000313" key="2">
    <source>
        <dbReference type="EMBL" id="MFC4689975.1"/>
    </source>
</evidence>
<dbReference type="PANTHER" id="PTHR30386">
    <property type="entry name" value="MEMBRANE FUSION SUBUNIT OF EMRAB-TOLC MULTIDRUG EFFLUX PUMP"/>
    <property type="match status" value="1"/>
</dbReference>
<sequence>MIDSDINIDELEVSSNGFIETAPKRLVWYGYTIIVVIFIGLLMSATVIKYPVVINGTVKITTLDPPERIKSKKGGIVQKLFISNGDSIKSNQVLLALRSEANFYDIEILKNRLKNLRFRNNDTVVDFILKRDLIFLKQLGNLELGTIRGELNTLENLLSDYIRTEEFPIQTVKLSSYKGLTSSSAEDIRLLKRNRNQILKELIIAEQNEKRYKNLYELGVVSQIELEATQKHTLIIEQKLNINSVKISSAGNSVLESSANELILGLDYNLQKARKLADIQTSLKELETAIELWEEKFLLRAQSEGKVHFLERLNDNSIVETEKVIMLIENLNINRELVGEILVSPSNYGRVRLGQNVEIILESYPEGEFGFLRGKIMQISDVPNLESQYSIMVKLENELRTSANKVIPYREGLAGTCEIITQEISLMKRMLQLLNR</sequence>
<keyword evidence="1" id="KW-1133">Transmembrane helix</keyword>
<dbReference type="PRINTS" id="PR01490">
    <property type="entry name" value="RTXTOXIND"/>
</dbReference>
<comment type="caution">
    <text evidence="2">The sequence shown here is derived from an EMBL/GenBank/DDBJ whole genome shotgun (WGS) entry which is preliminary data.</text>
</comment>
<reference evidence="3" key="1">
    <citation type="journal article" date="2019" name="Int. J. Syst. Evol. Microbiol.">
        <title>The Global Catalogue of Microorganisms (GCM) 10K type strain sequencing project: providing services to taxonomists for standard genome sequencing and annotation.</title>
        <authorList>
            <consortium name="The Broad Institute Genomics Platform"/>
            <consortium name="The Broad Institute Genome Sequencing Center for Infectious Disease"/>
            <person name="Wu L."/>
            <person name="Ma J."/>
        </authorList>
    </citation>
    <scope>NUCLEOTIDE SEQUENCE [LARGE SCALE GENOMIC DNA]</scope>
    <source>
        <strain evidence="3">CGMCC 4.7427</strain>
    </source>
</reference>
<name>A0ABV9L8N2_9FLAO</name>
<keyword evidence="1" id="KW-0472">Membrane</keyword>
<organism evidence="2 3">
    <name type="scientific">Dokdonia genika</name>
    <dbReference type="NCBI Taxonomy" id="308113"/>
    <lineage>
        <taxon>Bacteria</taxon>
        <taxon>Pseudomonadati</taxon>
        <taxon>Bacteroidota</taxon>
        <taxon>Flavobacteriia</taxon>
        <taxon>Flavobacteriales</taxon>
        <taxon>Flavobacteriaceae</taxon>
        <taxon>Dokdonia</taxon>
    </lineage>
</organism>
<feature type="transmembrane region" description="Helical" evidence="1">
    <location>
        <begin position="26"/>
        <end position="48"/>
    </location>
</feature>
<dbReference type="EMBL" id="JBHSHB010000008">
    <property type="protein sequence ID" value="MFC4689975.1"/>
    <property type="molecule type" value="Genomic_DNA"/>
</dbReference>